<keyword evidence="3" id="KW-1185">Reference proteome</keyword>
<protein>
    <submittedName>
        <fullName evidence="2">Uncharacterized protein</fullName>
    </submittedName>
</protein>
<feature type="compositionally biased region" description="Polar residues" evidence="1">
    <location>
        <begin position="252"/>
        <end position="263"/>
    </location>
</feature>
<feature type="compositionally biased region" description="Acidic residues" evidence="1">
    <location>
        <begin position="222"/>
        <end position="231"/>
    </location>
</feature>
<feature type="region of interest" description="Disordered" evidence="1">
    <location>
        <begin position="60"/>
        <end position="274"/>
    </location>
</feature>
<feature type="compositionally biased region" description="Low complexity" evidence="1">
    <location>
        <begin position="141"/>
        <end position="150"/>
    </location>
</feature>
<feature type="compositionally biased region" description="Basic and acidic residues" evidence="1">
    <location>
        <begin position="1"/>
        <end position="18"/>
    </location>
</feature>
<feature type="compositionally biased region" description="Basic and acidic residues" evidence="1">
    <location>
        <begin position="160"/>
        <end position="189"/>
    </location>
</feature>
<proteinExistence type="predicted"/>
<evidence type="ECO:0000256" key="1">
    <source>
        <dbReference type="SAM" id="MobiDB-lite"/>
    </source>
</evidence>
<feature type="compositionally biased region" description="Low complexity" evidence="1">
    <location>
        <begin position="70"/>
        <end position="79"/>
    </location>
</feature>
<dbReference type="AlphaFoldDB" id="A0A9P0H7Y3"/>
<feature type="compositionally biased region" description="Basic and acidic residues" evidence="1">
    <location>
        <begin position="196"/>
        <end position="208"/>
    </location>
</feature>
<dbReference type="EMBL" id="OV725079">
    <property type="protein sequence ID" value="CAH1397068.1"/>
    <property type="molecule type" value="Genomic_DNA"/>
</dbReference>
<dbReference type="OrthoDB" id="10445569at2759"/>
<evidence type="ECO:0000313" key="2">
    <source>
        <dbReference type="EMBL" id="CAH1397068.1"/>
    </source>
</evidence>
<dbReference type="Proteomes" id="UP001152798">
    <property type="component" value="Chromosome 3"/>
</dbReference>
<sequence>MPLIKEISKCRRIPKEKQSLGSDQSIDDEDSEIDEEFVKMKKFFKESKDKKFIRKLKKKIKEALSKKQSSDSSEPSSGKEYGKVEYPEPLPKMDMNKKPGTFELNSNKKPGLGSLLSGKNKPLSKPLKKIEDLGKTTTDRSNNNPSSSLNRMSVQHSKNCKKDDKPTNKMTESDNKNNDKTKKEPKKNVYDVPLSKSDRDLTKNEVEAMIRTVLKQSREEGGNADDIDDVSLGETESTPSCDDLDLGKDPEMSSTPDDLSSETLSEDEDKKFVY</sequence>
<feature type="compositionally biased region" description="Basic and acidic residues" evidence="1">
    <location>
        <begin position="128"/>
        <end position="138"/>
    </location>
</feature>
<name>A0A9P0H7Y3_NEZVI</name>
<organism evidence="2 3">
    <name type="scientific">Nezara viridula</name>
    <name type="common">Southern green stink bug</name>
    <name type="synonym">Cimex viridulus</name>
    <dbReference type="NCBI Taxonomy" id="85310"/>
    <lineage>
        <taxon>Eukaryota</taxon>
        <taxon>Metazoa</taxon>
        <taxon>Ecdysozoa</taxon>
        <taxon>Arthropoda</taxon>
        <taxon>Hexapoda</taxon>
        <taxon>Insecta</taxon>
        <taxon>Pterygota</taxon>
        <taxon>Neoptera</taxon>
        <taxon>Paraneoptera</taxon>
        <taxon>Hemiptera</taxon>
        <taxon>Heteroptera</taxon>
        <taxon>Panheteroptera</taxon>
        <taxon>Pentatomomorpha</taxon>
        <taxon>Pentatomoidea</taxon>
        <taxon>Pentatomidae</taxon>
        <taxon>Pentatominae</taxon>
        <taxon>Nezara</taxon>
    </lineage>
</organism>
<accession>A0A9P0H7Y3</accession>
<reference evidence="2" key="1">
    <citation type="submission" date="2022-01" db="EMBL/GenBank/DDBJ databases">
        <authorList>
            <person name="King R."/>
        </authorList>
    </citation>
    <scope>NUCLEOTIDE SEQUENCE</scope>
</reference>
<gene>
    <name evidence="2" type="ORF">NEZAVI_LOCUS6993</name>
</gene>
<feature type="region of interest" description="Disordered" evidence="1">
    <location>
        <begin position="1"/>
        <end position="31"/>
    </location>
</feature>
<evidence type="ECO:0000313" key="3">
    <source>
        <dbReference type="Proteomes" id="UP001152798"/>
    </source>
</evidence>